<comment type="caution">
    <text evidence="1">The sequence shown here is derived from an EMBL/GenBank/DDBJ whole genome shotgun (WGS) entry which is preliminary data.</text>
</comment>
<protein>
    <recommendedName>
        <fullName evidence="3">Copper amine oxidase-like N-terminal domain-containing protein</fullName>
    </recommendedName>
</protein>
<keyword evidence="2" id="KW-1185">Reference proteome</keyword>
<dbReference type="EMBL" id="JAUSTQ010000003">
    <property type="protein sequence ID" value="MDQ0159204.1"/>
    <property type="molecule type" value="Genomic_DNA"/>
</dbReference>
<sequence>MSIIVFLTVTSVLLGVYHWSSYQDSTSEKNLAIDETVRVTESNETLMIEHQMDSLPKMQIPLSVPSQADDLSCLEEECQIENGELNVESPGAYTLEYQISKTTIVPSVYYINDWLVKLDPEQRDQKSRNFRMTLSGKKQGQWHSIRPPVLDSERNNIHYYEWQFEDSVEPPLIKLKEPLNYQERLNRLNIISNEPISQKKLQTLQKTFNQSHDQLLIVNSNLEKVITDHLVIVSNLNNSTEKMFESYLQSVSTNVERDQQVIQTLTDLYYKQDVDHPRVNALTETLTNEEQSRLFQRLMDLEMHQGSLIQLLDELLSDLLGYQTQFFELNHASESFISLFGEETRPLYINGEQVDYDLKRKDEQVYMKMNDFISVFDLYGFSIDQRHEWFVESDEKEYRFYSNRSVYMIDHTRFQVDQSAWFETDESFYVSISLLSEIFNRTFEENSEEIRLE</sequence>
<evidence type="ECO:0000313" key="2">
    <source>
        <dbReference type="Proteomes" id="UP001224359"/>
    </source>
</evidence>
<reference evidence="1 2" key="1">
    <citation type="submission" date="2023-07" db="EMBL/GenBank/DDBJ databases">
        <title>Genomic Encyclopedia of Type Strains, Phase IV (KMG-IV): sequencing the most valuable type-strain genomes for metagenomic binning, comparative biology and taxonomic classification.</title>
        <authorList>
            <person name="Goeker M."/>
        </authorList>
    </citation>
    <scope>NUCLEOTIDE SEQUENCE [LARGE SCALE GENOMIC DNA]</scope>
    <source>
        <strain evidence="1 2">DSM 16460</strain>
    </source>
</reference>
<name>A0ABT9VE08_9BACI</name>
<organism evidence="1 2">
    <name type="scientific">Alkalibacillus salilacus</name>
    <dbReference type="NCBI Taxonomy" id="284582"/>
    <lineage>
        <taxon>Bacteria</taxon>
        <taxon>Bacillati</taxon>
        <taxon>Bacillota</taxon>
        <taxon>Bacilli</taxon>
        <taxon>Bacillales</taxon>
        <taxon>Bacillaceae</taxon>
        <taxon>Alkalibacillus</taxon>
    </lineage>
</organism>
<proteinExistence type="predicted"/>
<dbReference type="Proteomes" id="UP001224359">
    <property type="component" value="Unassembled WGS sequence"/>
</dbReference>
<evidence type="ECO:0000313" key="1">
    <source>
        <dbReference type="EMBL" id="MDQ0159204.1"/>
    </source>
</evidence>
<accession>A0ABT9VE08</accession>
<gene>
    <name evidence="1" type="ORF">J2S77_001168</name>
</gene>
<evidence type="ECO:0008006" key="3">
    <source>
        <dbReference type="Google" id="ProtNLM"/>
    </source>
</evidence>